<dbReference type="NCBIfam" id="TIGR01552">
    <property type="entry name" value="phd_fam"/>
    <property type="match status" value="1"/>
</dbReference>
<dbReference type="AlphaFoldDB" id="A0A8I0G0P7"/>
<dbReference type="EMBL" id="JACXSK010000001">
    <property type="protein sequence ID" value="MBD3121314.1"/>
    <property type="molecule type" value="Genomic_DNA"/>
</dbReference>
<comment type="caution">
    <text evidence="2">The sequence shown here is derived from an EMBL/GenBank/DDBJ whole genome shotgun (WGS) entry which is preliminary data.</text>
</comment>
<comment type="similarity">
    <text evidence="1">Belongs to the phD/YefM antitoxin family.</text>
</comment>
<dbReference type="Gene3D" id="3.40.1620.10">
    <property type="entry name" value="YefM-like domain"/>
    <property type="match status" value="1"/>
</dbReference>
<evidence type="ECO:0000313" key="2">
    <source>
        <dbReference type="EMBL" id="MBD3121314.1"/>
    </source>
</evidence>
<organism evidence="2 3">
    <name type="scientific">Citrobacter braakii</name>
    <dbReference type="NCBI Taxonomy" id="57706"/>
    <lineage>
        <taxon>Bacteria</taxon>
        <taxon>Pseudomonadati</taxon>
        <taxon>Pseudomonadota</taxon>
        <taxon>Gammaproteobacteria</taxon>
        <taxon>Enterobacterales</taxon>
        <taxon>Enterobacteriaceae</taxon>
        <taxon>Citrobacter</taxon>
        <taxon>Citrobacter freundii complex</taxon>
    </lineage>
</organism>
<protein>
    <submittedName>
        <fullName evidence="2">Type II toxin-antitoxin system prevent-host-death family antitoxin</fullName>
    </submittedName>
</protein>
<dbReference type="Proteomes" id="UP000605024">
    <property type="component" value="Unassembled WGS sequence"/>
</dbReference>
<dbReference type="RefSeq" id="WP_016152090.1">
    <property type="nucleotide sequence ID" value="NZ_CP080539.1"/>
</dbReference>
<gene>
    <name evidence="2" type="ORF">ID160_01300</name>
</gene>
<dbReference type="SUPFAM" id="SSF143120">
    <property type="entry name" value="YefM-like"/>
    <property type="match status" value="1"/>
</dbReference>
<accession>A0A8I0G0P7</accession>
<sequence>MKTLAMTEARKNLFALGDEVARGETVILQRRGGEDLALVTARELTELRKERNQRKIDTLLGRIHPLMVELADK</sequence>
<name>A0A8I0G0P7_CITBR</name>
<proteinExistence type="inferred from homology"/>
<dbReference type="InterPro" id="IPR036165">
    <property type="entry name" value="YefM-like_sf"/>
</dbReference>
<evidence type="ECO:0000256" key="1">
    <source>
        <dbReference type="ARBA" id="ARBA00009981"/>
    </source>
</evidence>
<reference evidence="2" key="1">
    <citation type="submission" date="2020-09" db="EMBL/GenBank/DDBJ databases">
        <title>Characterization of IncC plasmids in Enterobacterales of food-producing animals originating from China.</title>
        <authorList>
            <person name="Zhang Y."/>
            <person name="Lei C.-W."/>
        </authorList>
    </citation>
    <scope>NUCLEOTIDE SEQUENCE</scope>
    <source>
        <strain evidence="2">CC1</strain>
    </source>
</reference>
<evidence type="ECO:0000313" key="3">
    <source>
        <dbReference type="Proteomes" id="UP000605024"/>
    </source>
</evidence>